<dbReference type="GeneID" id="92094668"/>
<dbReference type="EMBL" id="JAQQWL010000011">
    <property type="protein sequence ID" value="KAK8048466.1"/>
    <property type="molecule type" value="Genomic_DNA"/>
</dbReference>
<sequence>MIVNSIYKSLPDAELDDTGSNLTGFYPVSYIRSLEHWFTVIQIHVIDPKKLFCGYVSELKRLLRKIDFPEEEYASLTYDKQKYDGVILGPVPSAAIATTWKWDDIAASKDLWDHLKLSSGKEDG</sequence>
<name>A0ABR1TP89_9PEZI</name>
<accession>A0ABR1TP89</accession>
<protein>
    <submittedName>
        <fullName evidence="1">Uncharacterized protein</fullName>
    </submittedName>
</protein>
<reference evidence="1 2" key="1">
    <citation type="submission" date="2023-01" db="EMBL/GenBank/DDBJ databases">
        <title>Analysis of 21 Apiospora genomes using comparative genomics revels a genus with tremendous synthesis potential of carbohydrate active enzymes and secondary metabolites.</title>
        <authorList>
            <person name="Sorensen T."/>
        </authorList>
    </citation>
    <scope>NUCLEOTIDE SEQUENCE [LARGE SCALE GENOMIC DNA]</scope>
    <source>
        <strain evidence="1 2">CBS 135458</strain>
    </source>
</reference>
<dbReference type="Proteomes" id="UP001480595">
    <property type="component" value="Unassembled WGS sequence"/>
</dbReference>
<evidence type="ECO:0000313" key="2">
    <source>
        <dbReference type="Proteomes" id="UP001480595"/>
    </source>
</evidence>
<evidence type="ECO:0000313" key="1">
    <source>
        <dbReference type="EMBL" id="KAK8048466.1"/>
    </source>
</evidence>
<keyword evidence="2" id="KW-1185">Reference proteome</keyword>
<gene>
    <name evidence="1" type="ORF">PG994_010196</name>
</gene>
<organism evidence="1 2">
    <name type="scientific">Apiospora phragmitis</name>
    <dbReference type="NCBI Taxonomy" id="2905665"/>
    <lineage>
        <taxon>Eukaryota</taxon>
        <taxon>Fungi</taxon>
        <taxon>Dikarya</taxon>
        <taxon>Ascomycota</taxon>
        <taxon>Pezizomycotina</taxon>
        <taxon>Sordariomycetes</taxon>
        <taxon>Xylariomycetidae</taxon>
        <taxon>Amphisphaeriales</taxon>
        <taxon>Apiosporaceae</taxon>
        <taxon>Apiospora</taxon>
    </lineage>
</organism>
<dbReference type="RefSeq" id="XP_066710715.1">
    <property type="nucleotide sequence ID" value="XM_066861605.1"/>
</dbReference>
<comment type="caution">
    <text evidence="1">The sequence shown here is derived from an EMBL/GenBank/DDBJ whole genome shotgun (WGS) entry which is preliminary data.</text>
</comment>
<proteinExistence type="predicted"/>